<organism evidence="2 3">
    <name type="scientific">Ostreobium quekettii</name>
    <dbReference type="NCBI Taxonomy" id="121088"/>
    <lineage>
        <taxon>Eukaryota</taxon>
        <taxon>Viridiplantae</taxon>
        <taxon>Chlorophyta</taxon>
        <taxon>core chlorophytes</taxon>
        <taxon>Ulvophyceae</taxon>
        <taxon>TCBD clade</taxon>
        <taxon>Bryopsidales</taxon>
        <taxon>Ostreobineae</taxon>
        <taxon>Ostreobiaceae</taxon>
        <taxon>Ostreobium</taxon>
    </lineage>
</organism>
<dbReference type="Gene3D" id="3.50.4.10">
    <property type="entry name" value="Hepatocyte Growth Factor"/>
    <property type="match status" value="1"/>
</dbReference>
<sequence length="299" mass="33102">MLPIRLSLENYKCNLSPSMTRCAGFCQITCGRCDCCRTLRNVATDEGLSELVWAFEISGLGNLLNAPGWEVAILGPRNGALQRLLDSLGFTVQDVESNSKWARVLGEALKFSVLKADPDLRAVYTEAFLHDGMELATEFDDHQRLKVQKDGGGTVKFVGPMGSATVLEWDKPSCKGYIHIVDEYLVPSADFGTYLEDVTDVGETEGYCETATSKQYDGQLVDTKQTQSPGDCCRKCKKNKDCTVWTFCAKPSGCQERNSPIIPWGTCHLLFDVALTQGRNPTTIRSDELTPYHSGVFRR</sequence>
<dbReference type="SUPFAM" id="SSF82153">
    <property type="entry name" value="FAS1 domain"/>
    <property type="match status" value="1"/>
</dbReference>
<proteinExistence type="predicted"/>
<evidence type="ECO:0000313" key="3">
    <source>
        <dbReference type="Proteomes" id="UP000708148"/>
    </source>
</evidence>
<dbReference type="InterPro" id="IPR003609">
    <property type="entry name" value="Pan_app"/>
</dbReference>
<dbReference type="InterPro" id="IPR000782">
    <property type="entry name" value="FAS1_domain"/>
</dbReference>
<dbReference type="AlphaFoldDB" id="A0A8S1ILT7"/>
<gene>
    <name evidence="2" type="ORF">OSTQU699_LOCUS874</name>
</gene>
<evidence type="ECO:0000259" key="1">
    <source>
        <dbReference type="PROSITE" id="PS50213"/>
    </source>
</evidence>
<name>A0A8S1ILT7_9CHLO</name>
<comment type="caution">
    <text evidence="2">The sequence shown here is derived from an EMBL/GenBank/DDBJ whole genome shotgun (WGS) entry which is preliminary data.</text>
</comment>
<dbReference type="OrthoDB" id="533923at2759"/>
<feature type="domain" description="FAS1" evidence="1">
    <location>
        <begin position="35"/>
        <end position="185"/>
    </location>
</feature>
<dbReference type="InterPro" id="IPR036378">
    <property type="entry name" value="FAS1_dom_sf"/>
</dbReference>
<dbReference type="Pfam" id="PF02469">
    <property type="entry name" value="Fasciclin"/>
    <property type="match status" value="1"/>
</dbReference>
<evidence type="ECO:0000313" key="2">
    <source>
        <dbReference type="EMBL" id="CAD7695513.1"/>
    </source>
</evidence>
<dbReference type="Gene3D" id="2.30.180.10">
    <property type="entry name" value="FAS1 domain"/>
    <property type="match status" value="1"/>
</dbReference>
<dbReference type="Pfam" id="PF14295">
    <property type="entry name" value="PAN_4"/>
    <property type="match status" value="1"/>
</dbReference>
<reference evidence="2" key="1">
    <citation type="submission" date="2020-12" db="EMBL/GenBank/DDBJ databases">
        <authorList>
            <person name="Iha C."/>
        </authorList>
    </citation>
    <scope>NUCLEOTIDE SEQUENCE</scope>
</reference>
<dbReference type="EMBL" id="CAJHUC010000358">
    <property type="protein sequence ID" value="CAD7695513.1"/>
    <property type="molecule type" value="Genomic_DNA"/>
</dbReference>
<keyword evidence="3" id="KW-1185">Reference proteome</keyword>
<accession>A0A8S1ILT7</accession>
<protein>
    <recommendedName>
        <fullName evidence="1">FAS1 domain-containing protein</fullName>
    </recommendedName>
</protein>
<dbReference type="Proteomes" id="UP000708148">
    <property type="component" value="Unassembled WGS sequence"/>
</dbReference>
<dbReference type="PROSITE" id="PS50213">
    <property type="entry name" value="FAS1"/>
    <property type="match status" value="1"/>
</dbReference>